<accession>A0A8I0ABQ9</accession>
<comment type="caution">
    <text evidence="2">The sequence shown here is derived from an EMBL/GenBank/DDBJ whole genome shotgun (WGS) entry which is preliminary data.</text>
</comment>
<protein>
    <submittedName>
        <fullName evidence="2">GNAT family N-acetyltransferase</fullName>
    </submittedName>
</protein>
<dbReference type="EMBL" id="JACOOQ010000001">
    <property type="protein sequence ID" value="MBC5639123.1"/>
    <property type="molecule type" value="Genomic_DNA"/>
</dbReference>
<feature type="domain" description="N-acetyltransferase" evidence="1">
    <location>
        <begin position="1"/>
        <end position="155"/>
    </location>
</feature>
<dbReference type="InterPro" id="IPR016181">
    <property type="entry name" value="Acyl_CoA_acyltransferase"/>
</dbReference>
<reference evidence="2" key="1">
    <citation type="submission" date="2020-08" db="EMBL/GenBank/DDBJ databases">
        <title>Genome public.</title>
        <authorList>
            <person name="Liu C."/>
            <person name="Sun Q."/>
        </authorList>
    </citation>
    <scope>NUCLEOTIDE SEQUENCE</scope>
    <source>
        <strain evidence="2">NSJ-42</strain>
    </source>
</reference>
<evidence type="ECO:0000259" key="1">
    <source>
        <dbReference type="PROSITE" id="PS51186"/>
    </source>
</evidence>
<evidence type="ECO:0000313" key="3">
    <source>
        <dbReference type="Proteomes" id="UP000662088"/>
    </source>
</evidence>
<dbReference type="PROSITE" id="PS51186">
    <property type="entry name" value="GNAT"/>
    <property type="match status" value="1"/>
</dbReference>
<dbReference type="Pfam" id="PF00583">
    <property type="entry name" value="Acetyltransf_1"/>
    <property type="match status" value="1"/>
</dbReference>
<dbReference type="CDD" id="cd04301">
    <property type="entry name" value="NAT_SF"/>
    <property type="match status" value="1"/>
</dbReference>
<dbReference type="InterPro" id="IPR000182">
    <property type="entry name" value="GNAT_dom"/>
</dbReference>
<evidence type="ECO:0000313" key="2">
    <source>
        <dbReference type="EMBL" id="MBC5639123.1"/>
    </source>
</evidence>
<organism evidence="2 3">
    <name type="scientific">Clostridium lentum</name>
    <dbReference type="NCBI Taxonomy" id="2763037"/>
    <lineage>
        <taxon>Bacteria</taxon>
        <taxon>Bacillati</taxon>
        <taxon>Bacillota</taxon>
        <taxon>Clostridia</taxon>
        <taxon>Eubacteriales</taxon>
        <taxon>Clostridiaceae</taxon>
        <taxon>Clostridium</taxon>
    </lineage>
</organism>
<proteinExistence type="predicted"/>
<keyword evidence="3" id="KW-1185">Reference proteome</keyword>
<gene>
    <name evidence="2" type="ORF">H8R92_01495</name>
</gene>
<dbReference type="AlphaFoldDB" id="A0A8I0ABQ9"/>
<dbReference type="Gene3D" id="3.40.630.30">
    <property type="match status" value="1"/>
</dbReference>
<dbReference type="Proteomes" id="UP000662088">
    <property type="component" value="Unassembled WGS sequence"/>
</dbReference>
<dbReference type="RefSeq" id="WP_186834502.1">
    <property type="nucleotide sequence ID" value="NZ_JACOOQ010000001.1"/>
</dbReference>
<sequence length="169" mass="19407">MNFSLVTIIDEDLNQYKADIQEAFQKGFEDVFGKTEDIILPEKDIDNSLNQKNSVAYKAVVDGEMVGGAVVVIDEKTQHNYLDFLYVKCGTSSKGIGKAMWDEIERLHPETKVWETCTPYFEKRNIHFYVNKCGFHIVEFLNEKNQGLDMPEDFIGDGGQGMFVFRKQM</sequence>
<name>A0A8I0ABQ9_9CLOT</name>
<dbReference type="SUPFAM" id="SSF55729">
    <property type="entry name" value="Acyl-CoA N-acyltransferases (Nat)"/>
    <property type="match status" value="1"/>
</dbReference>
<dbReference type="GO" id="GO:0016747">
    <property type="term" value="F:acyltransferase activity, transferring groups other than amino-acyl groups"/>
    <property type="evidence" value="ECO:0007669"/>
    <property type="project" value="InterPro"/>
</dbReference>
<keyword evidence="2" id="KW-0808">Transferase</keyword>